<dbReference type="EMBL" id="QGGQ01000012">
    <property type="protein sequence ID" value="PWK21284.1"/>
    <property type="molecule type" value="Genomic_DNA"/>
</dbReference>
<organism evidence="2 3">
    <name type="scientific">Maribacter polysiphoniae</name>
    <dbReference type="NCBI Taxonomy" id="429344"/>
    <lineage>
        <taxon>Bacteria</taxon>
        <taxon>Pseudomonadati</taxon>
        <taxon>Bacteroidota</taxon>
        <taxon>Flavobacteriia</taxon>
        <taxon>Flavobacteriales</taxon>
        <taxon>Flavobacteriaceae</taxon>
        <taxon>Maribacter</taxon>
    </lineage>
</organism>
<dbReference type="OrthoDB" id="1271679at2"/>
<dbReference type="Proteomes" id="UP000245667">
    <property type="component" value="Unassembled WGS sequence"/>
</dbReference>
<reference evidence="1 4" key="2">
    <citation type="submission" date="2020-07" db="EMBL/GenBank/DDBJ databases">
        <title>The draft genome sequence of Maribacter polysiphoniae KCTC 22021.</title>
        <authorList>
            <person name="Mu L."/>
        </authorList>
    </citation>
    <scope>NUCLEOTIDE SEQUENCE [LARGE SCALE GENOMIC DNA]</scope>
    <source>
        <strain evidence="1 4">KCTC 22021</strain>
    </source>
</reference>
<gene>
    <name evidence="1" type="ORF">HZY62_17775</name>
    <name evidence="2" type="ORF">LX92_03788</name>
</gene>
<evidence type="ECO:0000313" key="3">
    <source>
        <dbReference type="Proteomes" id="UP000245667"/>
    </source>
</evidence>
<dbReference type="EMBL" id="JACWLN010000011">
    <property type="protein sequence ID" value="MBD1262452.1"/>
    <property type="molecule type" value="Genomic_DNA"/>
</dbReference>
<evidence type="ECO:0000313" key="2">
    <source>
        <dbReference type="EMBL" id="PWK21284.1"/>
    </source>
</evidence>
<proteinExistence type="predicted"/>
<name>A0A316DTA2_9FLAO</name>
<protein>
    <submittedName>
        <fullName evidence="1">Glyoxalase</fullName>
    </submittedName>
</protein>
<dbReference type="RefSeq" id="WP_109654128.1">
    <property type="nucleotide sequence ID" value="NZ_JACWLN010000011.1"/>
</dbReference>
<reference evidence="2 3" key="1">
    <citation type="submission" date="2018-05" db="EMBL/GenBank/DDBJ databases">
        <title>Genomic Encyclopedia of Archaeal and Bacterial Type Strains, Phase II (KMG-II): from individual species to whole genera.</title>
        <authorList>
            <person name="Goeker M."/>
        </authorList>
    </citation>
    <scope>NUCLEOTIDE SEQUENCE [LARGE SCALE GENOMIC DNA]</scope>
    <source>
        <strain evidence="2 3">DSM 23514</strain>
    </source>
</reference>
<evidence type="ECO:0000313" key="1">
    <source>
        <dbReference type="EMBL" id="MBD1262452.1"/>
    </source>
</evidence>
<dbReference type="Proteomes" id="UP000651837">
    <property type="component" value="Unassembled WGS sequence"/>
</dbReference>
<evidence type="ECO:0000313" key="4">
    <source>
        <dbReference type="Proteomes" id="UP000651837"/>
    </source>
</evidence>
<dbReference type="AlphaFoldDB" id="A0A316DTA2"/>
<comment type="caution">
    <text evidence="2">The sequence shown here is derived from an EMBL/GenBank/DDBJ whole genome shotgun (WGS) entry which is preliminary data.</text>
</comment>
<accession>A0A316DTA2</accession>
<sequence length="136" mass="16149">MSDRSHNLLRIRPQVLSAKVNPSMSTDEQFQNRTMRPIIKLQNDLLLAVFQNYIIKHKNRYHELSLENKLLYIENSIHKDIKFRNSLKGMIIGQFTVEEYEGYIKNSSALNKRMMHMVIERIKSQMQVFEIPTLVQ</sequence>
<keyword evidence="4" id="KW-1185">Reference proteome</keyword>